<dbReference type="Proteomes" id="UP000265520">
    <property type="component" value="Unassembled WGS sequence"/>
</dbReference>
<accession>A0A392NNY8</accession>
<dbReference type="EMBL" id="LXQA010046392">
    <property type="protein sequence ID" value="MCI01533.1"/>
    <property type="molecule type" value="Genomic_DNA"/>
</dbReference>
<comment type="caution">
    <text evidence="2">The sequence shown here is derived from an EMBL/GenBank/DDBJ whole genome shotgun (WGS) entry which is preliminary data.</text>
</comment>
<reference evidence="2 3" key="1">
    <citation type="journal article" date="2018" name="Front. Plant Sci.">
        <title>Red Clover (Trifolium pratense) and Zigzag Clover (T. medium) - A Picture of Genomic Similarities and Differences.</title>
        <authorList>
            <person name="Dluhosova J."/>
            <person name="Istvanek J."/>
            <person name="Nedelnik J."/>
            <person name="Repkova J."/>
        </authorList>
    </citation>
    <scope>NUCLEOTIDE SEQUENCE [LARGE SCALE GENOMIC DNA]</scope>
    <source>
        <strain evidence="3">cv. 10/8</strain>
        <tissue evidence="2">Leaf</tissue>
    </source>
</reference>
<feature type="non-terminal residue" evidence="2">
    <location>
        <position position="1"/>
    </location>
</feature>
<name>A0A392NNY8_9FABA</name>
<evidence type="ECO:0000313" key="2">
    <source>
        <dbReference type="EMBL" id="MCI01533.1"/>
    </source>
</evidence>
<sequence length="61" mass="6646">VFSPRRTDEIDSGECVHVNSCFTELTEDALEHVGDSTIQIFNGHPHSSSDIKESVGFASPI</sequence>
<keyword evidence="3" id="KW-1185">Reference proteome</keyword>
<organism evidence="2 3">
    <name type="scientific">Trifolium medium</name>
    <dbReference type="NCBI Taxonomy" id="97028"/>
    <lineage>
        <taxon>Eukaryota</taxon>
        <taxon>Viridiplantae</taxon>
        <taxon>Streptophyta</taxon>
        <taxon>Embryophyta</taxon>
        <taxon>Tracheophyta</taxon>
        <taxon>Spermatophyta</taxon>
        <taxon>Magnoliopsida</taxon>
        <taxon>eudicotyledons</taxon>
        <taxon>Gunneridae</taxon>
        <taxon>Pentapetalae</taxon>
        <taxon>rosids</taxon>
        <taxon>fabids</taxon>
        <taxon>Fabales</taxon>
        <taxon>Fabaceae</taxon>
        <taxon>Papilionoideae</taxon>
        <taxon>50 kb inversion clade</taxon>
        <taxon>NPAAA clade</taxon>
        <taxon>Hologalegina</taxon>
        <taxon>IRL clade</taxon>
        <taxon>Trifolieae</taxon>
        <taxon>Trifolium</taxon>
    </lineage>
</organism>
<protein>
    <submittedName>
        <fullName evidence="2">Uncharacterized protein</fullName>
    </submittedName>
</protein>
<dbReference type="AlphaFoldDB" id="A0A392NNY8"/>
<evidence type="ECO:0000256" key="1">
    <source>
        <dbReference type="SAM" id="MobiDB-lite"/>
    </source>
</evidence>
<gene>
    <name evidence="2" type="ORF">A2U01_0022560</name>
</gene>
<proteinExistence type="predicted"/>
<feature type="region of interest" description="Disordered" evidence="1">
    <location>
        <begin position="42"/>
        <end position="61"/>
    </location>
</feature>
<evidence type="ECO:0000313" key="3">
    <source>
        <dbReference type="Proteomes" id="UP000265520"/>
    </source>
</evidence>